<accession>A0A6G5AHA1</accession>
<feature type="transmembrane region" description="Helical" evidence="1">
    <location>
        <begin position="93"/>
        <end position="119"/>
    </location>
</feature>
<keyword evidence="1" id="KW-1133">Transmembrane helix</keyword>
<protein>
    <submittedName>
        <fullName evidence="2">Uncharacterized protein</fullName>
    </submittedName>
</protein>
<proteinExistence type="predicted"/>
<name>A0A6G5AHA1_RHIMP</name>
<evidence type="ECO:0000256" key="1">
    <source>
        <dbReference type="SAM" id="Phobius"/>
    </source>
</evidence>
<keyword evidence="1" id="KW-0812">Transmembrane</keyword>
<sequence length="165" mass="19641">MLFGILIARKEIFKSLQPKRREVLQRYLSICPYSFRWFSTFFNDELCRAPLALLQLHVHTDVEYKKQYGNTFIWINNLQTLVFQRNLMYKRIFIYRQIAVVVRANFYLVILQTFIFSGYATRTVKSTGRLIDYLLTGNILHLCNYSNFLCLMGLKLIDNAVTVFR</sequence>
<reference evidence="2" key="1">
    <citation type="submission" date="2020-03" db="EMBL/GenBank/DDBJ databases">
        <title>A transcriptome and proteome of the tick Rhipicephalus microplus shaped by the genetic composition of its hosts and developmental stage.</title>
        <authorList>
            <person name="Garcia G.R."/>
            <person name="Ribeiro J.M.C."/>
            <person name="Maruyama S.R."/>
            <person name="Gardinasse L.G."/>
            <person name="Nelson K."/>
            <person name="Ferreira B.R."/>
            <person name="Andrade T.G."/>
            <person name="Santos I.K.F.M."/>
        </authorList>
    </citation>
    <scope>NUCLEOTIDE SEQUENCE</scope>
    <source>
        <strain evidence="2">NSGR</strain>
        <tissue evidence="2">Salivary glands</tissue>
    </source>
</reference>
<dbReference type="EMBL" id="GIKN01007370">
    <property type="protein sequence ID" value="NIE49643.1"/>
    <property type="molecule type" value="Transcribed_RNA"/>
</dbReference>
<organism evidence="2">
    <name type="scientific">Rhipicephalus microplus</name>
    <name type="common">Cattle tick</name>
    <name type="synonym">Boophilus microplus</name>
    <dbReference type="NCBI Taxonomy" id="6941"/>
    <lineage>
        <taxon>Eukaryota</taxon>
        <taxon>Metazoa</taxon>
        <taxon>Ecdysozoa</taxon>
        <taxon>Arthropoda</taxon>
        <taxon>Chelicerata</taxon>
        <taxon>Arachnida</taxon>
        <taxon>Acari</taxon>
        <taxon>Parasitiformes</taxon>
        <taxon>Ixodida</taxon>
        <taxon>Ixodoidea</taxon>
        <taxon>Ixodidae</taxon>
        <taxon>Rhipicephalinae</taxon>
        <taxon>Rhipicephalus</taxon>
        <taxon>Boophilus</taxon>
    </lineage>
</organism>
<keyword evidence="1" id="KW-0472">Membrane</keyword>
<dbReference type="AlphaFoldDB" id="A0A6G5AHA1"/>
<feature type="transmembrane region" description="Helical" evidence="1">
    <location>
        <begin position="139"/>
        <end position="157"/>
    </location>
</feature>
<evidence type="ECO:0000313" key="2">
    <source>
        <dbReference type="EMBL" id="NIE49643.1"/>
    </source>
</evidence>